<gene>
    <name evidence="3" type="primary">SORL1_0</name>
    <name evidence="3" type="ORF">AVEN_248597_1</name>
</gene>
<dbReference type="GO" id="GO:0005794">
    <property type="term" value="C:Golgi apparatus"/>
    <property type="evidence" value="ECO:0007669"/>
    <property type="project" value="TreeGrafter"/>
</dbReference>
<feature type="domain" description="Sortilin N-terminal" evidence="2">
    <location>
        <begin position="38"/>
        <end position="127"/>
    </location>
</feature>
<dbReference type="EMBL" id="BGPR01081976">
    <property type="protein sequence ID" value="GBL85310.1"/>
    <property type="molecule type" value="Genomic_DNA"/>
</dbReference>
<evidence type="ECO:0000256" key="1">
    <source>
        <dbReference type="ARBA" id="ARBA00022737"/>
    </source>
</evidence>
<accession>A0A4Y2AZL6</accession>
<sequence>FRLNDSHERLSVHWAGKGSDVLICLARDRQQNAVSTSSVFISYDYGKTFVEKQAENMKISDSQPSIISMFYISPVLNNHYIFTDVIHNYIFTTRDFGMSFEKHSVPFAPDIIAMHPTNWQIILGMDKNDPLKKVNINVFF</sequence>
<dbReference type="InterPro" id="IPR050310">
    <property type="entry name" value="VPS10-sortilin"/>
</dbReference>
<dbReference type="GO" id="GO:0006892">
    <property type="term" value="P:post-Golgi vesicle-mediated transport"/>
    <property type="evidence" value="ECO:0007669"/>
    <property type="project" value="TreeGrafter"/>
</dbReference>
<comment type="caution">
    <text evidence="3">The sequence shown here is derived from an EMBL/GenBank/DDBJ whole genome shotgun (WGS) entry which is preliminary data.</text>
</comment>
<keyword evidence="1" id="KW-0677">Repeat</keyword>
<dbReference type="AlphaFoldDB" id="A0A4Y2AZL6"/>
<dbReference type="InterPro" id="IPR031778">
    <property type="entry name" value="Sortilin_N"/>
</dbReference>
<dbReference type="OrthoDB" id="6484126at2759"/>
<evidence type="ECO:0000259" key="2">
    <source>
        <dbReference type="Pfam" id="PF15902"/>
    </source>
</evidence>
<keyword evidence="3" id="KW-0675">Receptor</keyword>
<dbReference type="PANTHER" id="PTHR12106">
    <property type="entry name" value="SORTILIN RELATED"/>
    <property type="match status" value="1"/>
</dbReference>
<dbReference type="Proteomes" id="UP000499080">
    <property type="component" value="Unassembled WGS sequence"/>
</dbReference>
<name>A0A4Y2AZL6_ARAVE</name>
<feature type="non-terminal residue" evidence="3">
    <location>
        <position position="1"/>
    </location>
</feature>
<dbReference type="SUPFAM" id="SSF110296">
    <property type="entry name" value="Oligoxyloglucan reducing end-specific cellobiohydrolase"/>
    <property type="match status" value="1"/>
</dbReference>
<proteinExistence type="predicted"/>
<protein>
    <submittedName>
        <fullName evidence="3">Sortilin-related receptor</fullName>
    </submittedName>
</protein>
<dbReference type="Pfam" id="PF15902">
    <property type="entry name" value="Sortilin-Vps10"/>
    <property type="match status" value="1"/>
</dbReference>
<evidence type="ECO:0000313" key="3">
    <source>
        <dbReference type="EMBL" id="GBL85310.1"/>
    </source>
</evidence>
<organism evidence="3 4">
    <name type="scientific">Araneus ventricosus</name>
    <name type="common">Orbweaver spider</name>
    <name type="synonym">Epeira ventricosa</name>
    <dbReference type="NCBI Taxonomy" id="182803"/>
    <lineage>
        <taxon>Eukaryota</taxon>
        <taxon>Metazoa</taxon>
        <taxon>Ecdysozoa</taxon>
        <taxon>Arthropoda</taxon>
        <taxon>Chelicerata</taxon>
        <taxon>Arachnida</taxon>
        <taxon>Araneae</taxon>
        <taxon>Araneomorphae</taxon>
        <taxon>Entelegynae</taxon>
        <taxon>Araneoidea</taxon>
        <taxon>Araneidae</taxon>
        <taxon>Araneus</taxon>
    </lineage>
</organism>
<dbReference type="PANTHER" id="PTHR12106:SF27">
    <property type="entry name" value="SORTILIN-RELATED RECEPTOR"/>
    <property type="match status" value="1"/>
</dbReference>
<dbReference type="GO" id="GO:0016020">
    <property type="term" value="C:membrane"/>
    <property type="evidence" value="ECO:0007669"/>
    <property type="project" value="TreeGrafter"/>
</dbReference>
<reference evidence="3 4" key="1">
    <citation type="journal article" date="2019" name="Sci. Rep.">
        <title>Orb-weaving spider Araneus ventricosus genome elucidates the spidroin gene catalogue.</title>
        <authorList>
            <person name="Kono N."/>
            <person name="Nakamura H."/>
            <person name="Ohtoshi R."/>
            <person name="Moran D.A.P."/>
            <person name="Shinohara A."/>
            <person name="Yoshida Y."/>
            <person name="Fujiwara M."/>
            <person name="Mori M."/>
            <person name="Tomita M."/>
            <person name="Arakawa K."/>
        </authorList>
    </citation>
    <scope>NUCLEOTIDE SEQUENCE [LARGE SCALE GENOMIC DNA]</scope>
</reference>
<evidence type="ECO:0000313" key="4">
    <source>
        <dbReference type="Proteomes" id="UP000499080"/>
    </source>
</evidence>
<keyword evidence="4" id="KW-1185">Reference proteome</keyword>